<organism evidence="2 3">
    <name type="scientific">Daphnia pulex</name>
    <name type="common">Water flea</name>
    <dbReference type="NCBI Taxonomy" id="6669"/>
    <lineage>
        <taxon>Eukaryota</taxon>
        <taxon>Metazoa</taxon>
        <taxon>Ecdysozoa</taxon>
        <taxon>Arthropoda</taxon>
        <taxon>Crustacea</taxon>
        <taxon>Branchiopoda</taxon>
        <taxon>Diplostraca</taxon>
        <taxon>Cladocera</taxon>
        <taxon>Anomopoda</taxon>
        <taxon>Daphniidae</taxon>
        <taxon>Daphnia</taxon>
    </lineage>
</organism>
<evidence type="ECO:0000256" key="1">
    <source>
        <dbReference type="SAM" id="MobiDB-lite"/>
    </source>
</evidence>
<reference evidence="2 3" key="1">
    <citation type="journal article" date="2011" name="Science">
        <title>The ecoresponsive genome of Daphnia pulex.</title>
        <authorList>
            <person name="Colbourne J.K."/>
            <person name="Pfrender M.E."/>
            <person name="Gilbert D."/>
            <person name="Thomas W.K."/>
            <person name="Tucker A."/>
            <person name="Oakley T.H."/>
            <person name="Tokishita S."/>
            <person name="Aerts A."/>
            <person name="Arnold G.J."/>
            <person name="Basu M.K."/>
            <person name="Bauer D.J."/>
            <person name="Caceres C.E."/>
            <person name="Carmel L."/>
            <person name="Casola C."/>
            <person name="Choi J.H."/>
            <person name="Detter J.C."/>
            <person name="Dong Q."/>
            <person name="Dusheyko S."/>
            <person name="Eads B.D."/>
            <person name="Frohlich T."/>
            <person name="Geiler-Samerotte K.A."/>
            <person name="Gerlach D."/>
            <person name="Hatcher P."/>
            <person name="Jogdeo S."/>
            <person name="Krijgsveld J."/>
            <person name="Kriventseva E.V."/>
            <person name="Kultz D."/>
            <person name="Laforsch C."/>
            <person name="Lindquist E."/>
            <person name="Lopez J."/>
            <person name="Manak J.R."/>
            <person name="Muller J."/>
            <person name="Pangilinan J."/>
            <person name="Patwardhan R.P."/>
            <person name="Pitluck S."/>
            <person name="Pritham E.J."/>
            <person name="Rechtsteiner A."/>
            <person name="Rho M."/>
            <person name="Rogozin I.B."/>
            <person name="Sakarya O."/>
            <person name="Salamov A."/>
            <person name="Schaack S."/>
            <person name="Shapiro H."/>
            <person name="Shiga Y."/>
            <person name="Skalitzky C."/>
            <person name="Smith Z."/>
            <person name="Souvorov A."/>
            <person name="Sung W."/>
            <person name="Tang Z."/>
            <person name="Tsuchiya D."/>
            <person name="Tu H."/>
            <person name="Vos H."/>
            <person name="Wang M."/>
            <person name="Wolf Y.I."/>
            <person name="Yamagata H."/>
            <person name="Yamada T."/>
            <person name="Ye Y."/>
            <person name="Shaw J.R."/>
            <person name="Andrews J."/>
            <person name="Crease T.J."/>
            <person name="Tang H."/>
            <person name="Lucas S.M."/>
            <person name="Robertson H.M."/>
            <person name="Bork P."/>
            <person name="Koonin E.V."/>
            <person name="Zdobnov E.M."/>
            <person name="Grigoriev I.V."/>
            <person name="Lynch M."/>
            <person name="Boore J.L."/>
        </authorList>
    </citation>
    <scope>NUCLEOTIDE SEQUENCE [LARGE SCALE GENOMIC DNA]</scope>
</reference>
<dbReference type="Proteomes" id="UP000000305">
    <property type="component" value="Unassembled WGS sequence"/>
</dbReference>
<evidence type="ECO:0000313" key="2">
    <source>
        <dbReference type="EMBL" id="EFX77925.1"/>
    </source>
</evidence>
<gene>
    <name evidence="2" type="ORF">DAPPUDRAFT_320760</name>
</gene>
<keyword evidence="3" id="KW-1185">Reference proteome</keyword>
<proteinExistence type="predicted"/>
<dbReference type="HOGENOM" id="CLU_2906331_0_0_1"/>
<protein>
    <submittedName>
        <fullName evidence="2">Uncharacterized protein</fullName>
    </submittedName>
</protein>
<dbReference type="EMBL" id="GL732559">
    <property type="protein sequence ID" value="EFX77925.1"/>
    <property type="molecule type" value="Genomic_DNA"/>
</dbReference>
<evidence type="ECO:0000313" key="3">
    <source>
        <dbReference type="Proteomes" id="UP000000305"/>
    </source>
</evidence>
<sequence>MNVSQMENSIQNSKHQPNSGEMHQNLAQPLTMKKYNLMEDTYGDNWAKKPADKYLDSSFCTI</sequence>
<dbReference type="KEGG" id="dpx:DAPPUDRAFT_320760"/>
<feature type="region of interest" description="Disordered" evidence="1">
    <location>
        <begin position="1"/>
        <end position="28"/>
    </location>
</feature>
<dbReference type="InParanoid" id="E9GR03"/>
<accession>E9GR03</accession>
<name>E9GR03_DAPPU</name>
<dbReference type="AlphaFoldDB" id="E9GR03"/>